<dbReference type="Proteomes" id="UP000528322">
    <property type="component" value="Unassembled WGS sequence"/>
</dbReference>
<evidence type="ECO:0000313" key="2">
    <source>
        <dbReference type="EMBL" id="MBB5022225.1"/>
    </source>
</evidence>
<organism evidence="2 3">
    <name type="scientific">Desulfurispira natronophila</name>
    <dbReference type="NCBI Taxonomy" id="682562"/>
    <lineage>
        <taxon>Bacteria</taxon>
        <taxon>Pseudomonadati</taxon>
        <taxon>Chrysiogenota</taxon>
        <taxon>Chrysiogenia</taxon>
        <taxon>Chrysiogenales</taxon>
        <taxon>Chrysiogenaceae</taxon>
        <taxon>Desulfurispira</taxon>
    </lineage>
</organism>
<dbReference type="AlphaFoldDB" id="A0A7W7Y525"/>
<feature type="compositionally biased region" description="Basic and acidic residues" evidence="1">
    <location>
        <begin position="270"/>
        <end position="279"/>
    </location>
</feature>
<evidence type="ECO:0000256" key="1">
    <source>
        <dbReference type="SAM" id="MobiDB-lite"/>
    </source>
</evidence>
<keyword evidence="3" id="KW-1185">Reference proteome</keyword>
<comment type="caution">
    <text evidence="2">The sequence shown here is derived from an EMBL/GenBank/DDBJ whole genome shotgun (WGS) entry which is preliminary data.</text>
</comment>
<accession>A0A7W7Y525</accession>
<dbReference type="EMBL" id="JACHID010000009">
    <property type="protein sequence ID" value="MBB5022225.1"/>
    <property type="molecule type" value="Genomic_DNA"/>
</dbReference>
<reference evidence="2 3" key="1">
    <citation type="submission" date="2020-08" db="EMBL/GenBank/DDBJ databases">
        <title>Genomic Encyclopedia of Type Strains, Phase IV (KMG-IV): sequencing the most valuable type-strain genomes for metagenomic binning, comparative biology and taxonomic classification.</title>
        <authorList>
            <person name="Goeker M."/>
        </authorList>
    </citation>
    <scope>NUCLEOTIDE SEQUENCE [LARGE SCALE GENOMIC DNA]</scope>
    <source>
        <strain evidence="2 3">DSM 22071</strain>
    </source>
</reference>
<dbReference type="RefSeq" id="WP_183732358.1">
    <property type="nucleotide sequence ID" value="NZ_JACHID010000009.1"/>
</dbReference>
<evidence type="ECO:0008006" key="4">
    <source>
        <dbReference type="Google" id="ProtNLM"/>
    </source>
</evidence>
<protein>
    <recommendedName>
        <fullName evidence="4">PilZ domain-containing protein</fullName>
    </recommendedName>
</protein>
<name>A0A7W7Y525_9BACT</name>
<feature type="region of interest" description="Disordered" evidence="1">
    <location>
        <begin position="270"/>
        <end position="289"/>
    </location>
</feature>
<sequence>MLKKLFGKRSSSEDVSVDIVNLFAKAVKDREALDVFLGEEDAFEAYRKLGKEAPLRSSSMLDLDREALQLKIEYIFPRTPVFKFNPLMLFFSVDGQMYFCSTTIAAIDRANETITVNLPGKVHRNERRKAFRIRIAQFNVKVSVKNITKTETAHSSGQVKAYDYEGKVYDISEGGMFFMSFASMDLNVNDVLYVEFTLPGIDLLPRTTIKSLVRAAHVKSFNRFCGMQFYYEGQKNIPYYRQHPYALDPSDKQFLAKFCRAANIGNLEREQMKQKKEEGQAEGEEEQQRRSVVLIGDRAHSLYNNPDFEQFFQKFYISDSDEVYDFVKANPDAIIVYDNLADSEKNHIDFAWSSLVKRLRSSNLFHPVYVIDRDPMEQAKWQKLKDYKIFYCSRLEASTMGEFLKFVRKHLPQ</sequence>
<evidence type="ECO:0000313" key="3">
    <source>
        <dbReference type="Proteomes" id="UP000528322"/>
    </source>
</evidence>
<proteinExistence type="predicted"/>
<gene>
    <name evidence="2" type="ORF">HNR37_001557</name>
</gene>